<dbReference type="Proteomes" id="UP000606991">
    <property type="component" value="Unassembled WGS sequence"/>
</dbReference>
<dbReference type="GO" id="GO:0006596">
    <property type="term" value="P:polyamine biosynthetic process"/>
    <property type="evidence" value="ECO:0007669"/>
    <property type="project" value="UniProtKB-KW"/>
</dbReference>
<feature type="transmembrane region" description="Helical" evidence="2">
    <location>
        <begin position="145"/>
        <end position="164"/>
    </location>
</feature>
<comment type="caution">
    <text evidence="3">The sequence shown here is derived from an EMBL/GenBank/DDBJ whole genome shotgun (WGS) entry which is preliminary data.</text>
</comment>
<keyword evidence="2" id="KW-0812">Transmembrane</keyword>
<organism evidence="3 4">
    <name type="scientific">Candidatus Aeolococcus gillhamiae</name>
    <dbReference type="NCBI Taxonomy" id="3127015"/>
    <lineage>
        <taxon>Bacteria</taxon>
        <taxon>Bacillati</taxon>
        <taxon>Candidatus Dormiibacterota</taxon>
        <taxon>Candidatus Dormibacteria</taxon>
        <taxon>Candidatus Aeolococcales</taxon>
        <taxon>Candidatus Aeolococcaceae</taxon>
        <taxon>Candidatus Aeolococcus</taxon>
    </lineage>
</organism>
<feature type="transmembrane region" description="Helical" evidence="2">
    <location>
        <begin position="465"/>
        <end position="485"/>
    </location>
</feature>
<feature type="transmembrane region" description="Helical" evidence="2">
    <location>
        <begin position="553"/>
        <end position="570"/>
    </location>
</feature>
<keyword evidence="2" id="KW-0472">Membrane</keyword>
<dbReference type="InterPro" id="IPR029063">
    <property type="entry name" value="SAM-dependent_MTases_sf"/>
</dbReference>
<feature type="transmembrane region" description="Helical" evidence="2">
    <location>
        <begin position="37"/>
        <end position="57"/>
    </location>
</feature>
<dbReference type="Gene3D" id="3.40.50.150">
    <property type="entry name" value="Vaccinia Virus protein VP39"/>
    <property type="match status" value="1"/>
</dbReference>
<feature type="transmembrane region" description="Helical" evidence="2">
    <location>
        <begin position="613"/>
        <end position="633"/>
    </location>
</feature>
<dbReference type="AlphaFoldDB" id="A0A934MYJ8"/>
<dbReference type="CDD" id="cd02440">
    <property type="entry name" value="AdoMet_MTases"/>
    <property type="match status" value="1"/>
</dbReference>
<reference evidence="3 4" key="1">
    <citation type="submission" date="2020-10" db="EMBL/GenBank/DDBJ databases">
        <title>Ca. Dormibacterota MAGs.</title>
        <authorList>
            <person name="Montgomery K."/>
        </authorList>
    </citation>
    <scope>NUCLEOTIDE SEQUENCE [LARGE SCALE GENOMIC DNA]</scope>
    <source>
        <strain evidence="3">SC8812_S17_18</strain>
    </source>
</reference>
<evidence type="ECO:0000313" key="4">
    <source>
        <dbReference type="Proteomes" id="UP000606991"/>
    </source>
</evidence>
<feature type="transmembrane region" description="Helical" evidence="2">
    <location>
        <begin position="108"/>
        <end position="133"/>
    </location>
</feature>
<dbReference type="SUPFAM" id="SSF53335">
    <property type="entry name" value="S-adenosyl-L-methionine-dependent methyltransferases"/>
    <property type="match status" value="1"/>
</dbReference>
<keyword evidence="2" id="KW-1133">Transmembrane helix</keyword>
<evidence type="ECO:0000313" key="3">
    <source>
        <dbReference type="EMBL" id="MBJ7593645.1"/>
    </source>
</evidence>
<dbReference type="PANTHER" id="PTHR43317">
    <property type="entry name" value="THERMOSPERMINE SYNTHASE ACAULIS5"/>
    <property type="match status" value="1"/>
</dbReference>
<feature type="transmembrane region" description="Helical" evidence="2">
    <location>
        <begin position="639"/>
        <end position="655"/>
    </location>
</feature>
<dbReference type="PANTHER" id="PTHR43317:SF1">
    <property type="entry name" value="THERMOSPERMINE SYNTHASE ACAULIS5"/>
    <property type="match status" value="1"/>
</dbReference>
<keyword evidence="1" id="KW-0620">Polyamine biosynthesis</keyword>
<feature type="transmembrane region" description="Helical" evidence="2">
    <location>
        <begin position="523"/>
        <end position="541"/>
    </location>
</feature>
<name>A0A934MYJ8_9BACT</name>
<feature type="transmembrane region" description="Helical" evidence="2">
    <location>
        <begin position="69"/>
        <end position="88"/>
    </location>
</feature>
<gene>
    <name evidence="3" type="ORF">JF886_02090</name>
</gene>
<evidence type="ECO:0000256" key="2">
    <source>
        <dbReference type="SAM" id="Phobius"/>
    </source>
</evidence>
<feature type="transmembrane region" description="Helical" evidence="2">
    <location>
        <begin position="12"/>
        <end position="31"/>
    </location>
</feature>
<feature type="transmembrane region" description="Helical" evidence="2">
    <location>
        <begin position="582"/>
        <end position="601"/>
    </location>
</feature>
<sequence length="665" mass="71978">MAAEPPPPSRARLVLLSFLMLFVELALIRWSGANVLYLSYFSNFVLLASFLGIGLGFLRARSRLQLFPFAPVGLAILVAFVLAFPVQIDRTGGDLLYFGALNESRSGLPIWLTLPLIFLAVAAVMATIGQGVARTFVSFDSLDAYRLDVLGSIAGIVFFSLLSFLGAPPVAWGLVVAVTLVVLYRPRVRWFQLAAAAALVAMLGVESLTPLQSWSPYYRVTLQPESNGTTSVMVNGIPHQTIESAAQRRQTVPLYFLPYERTRVKPRSVLIVGAGTGTDVAIALAEGAEHVDAVEIDPRLRDLGAQLHPDHPYQDPRVASIVDDGRAYLERTTLRYDLILFALPDSLTLVAGQSSLRLESYLFTVEAMRAAAAHLNPGGVFAEYNYYREQWLVDRLAGMLEDTYRQPPCIDSTGQLGRLALLTASLDPASLNCPLTWRSATNPVPAPAADDYPFLYLQSRALPSLYVMTLGLILVTALLAAGVAGGSLPRMGGYADLFFMGAAFLLLETKNVVQFALLFGTTWFVNALVFTGILLAVLAAIEVSRRIELRRPGVLYALLLGALAVAWLVPPDVLLQLPAAPRFLAATLLAFVPIFLANLIFAQRFRSVASSSVAFGANLVGAMVGGVLEYAALLTGYRALLMVVALLYALALLLSRTKLVRTPTA</sequence>
<evidence type="ECO:0000256" key="1">
    <source>
        <dbReference type="ARBA" id="ARBA00023115"/>
    </source>
</evidence>
<accession>A0A934MYJ8</accession>
<protein>
    <submittedName>
        <fullName evidence="3">Spermidine synthase</fullName>
    </submittedName>
</protein>
<feature type="transmembrane region" description="Helical" evidence="2">
    <location>
        <begin position="193"/>
        <end position="214"/>
    </location>
</feature>
<dbReference type="Pfam" id="PF01564">
    <property type="entry name" value="Spermine_synth"/>
    <property type="match status" value="1"/>
</dbReference>
<dbReference type="EMBL" id="JAEKNS010000031">
    <property type="protein sequence ID" value="MBJ7593645.1"/>
    <property type="molecule type" value="Genomic_DNA"/>
</dbReference>
<proteinExistence type="predicted"/>